<dbReference type="CDD" id="cd02440">
    <property type="entry name" value="AdoMet_MTases"/>
    <property type="match status" value="1"/>
</dbReference>
<dbReference type="PANTHER" id="PTHR43667">
    <property type="entry name" value="CYCLOPROPANE-FATTY-ACYL-PHOSPHOLIPID SYNTHASE"/>
    <property type="match status" value="1"/>
</dbReference>
<proteinExistence type="inferred from homology"/>
<evidence type="ECO:0000256" key="4">
    <source>
        <dbReference type="ARBA" id="ARBA00022691"/>
    </source>
</evidence>
<dbReference type="Pfam" id="PF02353">
    <property type="entry name" value="CMAS"/>
    <property type="match status" value="1"/>
</dbReference>
<organism evidence="6 7">
    <name type="scientific">Pendulispora albinea</name>
    <dbReference type="NCBI Taxonomy" id="2741071"/>
    <lineage>
        <taxon>Bacteria</taxon>
        <taxon>Pseudomonadati</taxon>
        <taxon>Myxococcota</taxon>
        <taxon>Myxococcia</taxon>
        <taxon>Myxococcales</taxon>
        <taxon>Sorangiineae</taxon>
        <taxon>Pendulisporaceae</taxon>
        <taxon>Pendulispora</taxon>
    </lineage>
</organism>
<keyword evidence="5" id="KW-0443">Lipid metabolism</keyword>
<dbReference type="InterPro" id="IPR050723">
    <property type="entry name" value="CFA/CMAS"/>
</dbReference>
<dbReference type="RefSeq" id="WP_394821762.1">
    <property type="nucleotide sequence ID" value="NZ_CP089984.1"/>
</dbReference>
<evidence type="ECO:0000256" key="5">
    <source>
        <dbReference type="ARBA" id="ARBA00023098"/>
    </source>
</evidence>
<comment type="similarity">
    <text evidence="1">Belongs to the CFA/CMAS family.</text>
</comment>
<gene>
    <name evidence="6" type="ORF">LZC94_30360</name>
</gene>
<dbReference type="Gene3D" id="3.40.50.150">
    <property type="entry name" value="Vaccinia Virus protein VP39"/>
    <property type="match status" value="1"/>
</dbReference>
<name>A0ABZ2LMK8_9BACT</name>
<dbReference type="InterPro" id="IPR003333">
    <property type="entry name" value="CMAS"/>
</dbReference>
<accession>A0ABZ2LMK8</accession>
<keyword evidence="3" id="KW-0808">Transferase</keyword>
<keyword evidence="4" id="KW-0949">S-adenosyl-L-methionine</keyword>
<evidence type="ECO:0000313" key="7">
    <source>
        <dbReference type="Proteomes" id="UP001370348"/>
    </source>
</evidence>
<sequence>MRGETFIGGPRPPATGASREAIQDHYDIGDAFYALWLDENMQYSSAMWEPGDTLENAQVRKLDYHLDQARADGSRRVLDVGCGWGGLLRRAIGRRGVACGVGLTLSAAQAEYAAALGTPGVDVRLENWRDHVPSAPYDGIVSIGAFEHFARLEFSEAQKVAAYRGFFRWCHRHLRTDGYLSLQTFAYGNMRSREEARSTPATQFLANAIFRETDPPRLANIAEATEGTFDIVSLRNDRHDYAQTCRVWLQRLRARRAMAVDIVGEDVVERYERYLTYAFIGFETGNLALFRITLRRLRTQTPE</sequence>
<evidence type="ECO:0000313" key="6">
    <source>
        <dbReference type="EMBL" id="WXB12144.1"/>
    </source>
</evidence>
<dbReference type="PANTHER" id="PTHR43667:SF1">
    <property type="entry name" value="CYCLOPROPANE-FATTY-ACYL-PHOSPHOLIPID SYNTHASE"/>
    <property type="match status" value="1"/>
</dbReference>
<keyword evidence="2" id="KW-0489">Methyltransferase</keyword>
<dbReference type="Proteomes" id="UP001370348">
    <property type="component" value="Chromosome"/>
</dbReference>
<keyword evidence="7" id="KW-1185">Reference proteome</keyword>
<protein>
    <submittedName>
        <fullName evidence="6">Cyclopropane-fatty-acyl-phospholipid synthase family protein</fullName>
    </submittedName>
</protein>
<dbReference type="SUPFAM" id="SSF53335">
    <property type="entry name" value="S-adenosyl-L-methionine-dependent methyltransferases"/>
    <property type="match status" value="1"/>
</dbReference>
<dbReference type="InterPro" id="IPR029063">
    <property type="entry name" value="SAM-dependent_MTases_sf"/>
</dbReference>
<evidence type="ECO:0000256" key="3">
    <source>
        <dbReference type="ARBA" id="ARBA00022679"/>
    </source>
</evidence>
<reference evidence="6 7" key="1">
    <citation type="submission" date="2021-12" db="EMBL/GenBank/DDBJ databases">
        <title>Discovery of the Pendulisporaceae a myxobacterial family with distinct sporulation behavior and unique specialized metabolism.</title>
        <authorList>
            <person name="Garcia R."/>
            <person name="Popoff A."/>
            <person name="Bader C.D."/>
            <person name="Loehr J."/>
            <person name="Walesch S."/>
            <person name="Walt C."/>
            <person name="Boldt J."/>
            <person name="Bunk B."/>
            <person name="Haeckl F.J.F.P.J."/>
            <person name="Gunesch A.P."/>
            <person name="Birkelbach J."/>
            <person name="Nuebel U."/>
            <person name="Pietschmann T."/>
            <person name="Bach T."/>
            <person name="Mueller R."/>
        </authorList>
    </citation>
    <scope>NUCLEOTIDE SEQUENCE [LARGE SCALE GENOMIC DNA]</scope>
    <source>
        <strain evidence="6 7">MSr11954</strain>
    </source>
</reference>
<evidence type="ECO:0000256" key="1">
    <source>
        <dbReference type="ARBA" id="ARBA00010815"/>
    </source>
</evidence>
<dbReference type="PIRSF" id="PIRSF003085">
    <property type="entry name" value="CMAS"/>
    <property type="match status" value="1"/>
</dbReference>
<evidence type="ECO:0000256" key="2">
    <source>
        <dbReference type="ARBA" id="ARBA00022603"/>
    </source>
</evidence>
<dbReference type="EMBL" id="CP089984">
    <property type="protein sequence ID" value="WXB12144.1"/>
    <property type="molecule type" value="Genomic_DNA"/>
</dbReference>